<evidence type="ECO:0000256" key="6">
    <source>
        <dbReference type="SAM" id="Phobius"/>
    </source>
</evidence>
<dbReference type="STRING" id="42251.A0A2T6ZJW3"/>
<feature type="signal peptide" evidence="7">
    <location>
        <begin position="1"/>
        <end position="21"/>
    </location>
</feature>
<evidence type="ECO:0000256" key="5">
    <source>
        <dbReference type="SAM" id="MobiDB-lite"/>
    </source>
</evidence>
<evidence type="ECO:0008006" key="10">
    <source>
        <dbReference type="Google" id="ProtNLM"/>
    </source>
</evidence>
<keyword evidence="2 6" id="KW-0812">Transmembrane</keyword>
<keyword evidence="3 6" id="KW-1133">Transmembrane helix</keyword>
<dbReference type="EMBL" id="NESQ01000215">
    <property type="protein sequence ID" value="PUU75789.1"/>
    <property type="molecule type" value="Genomic_DNA"/>
</dbReference>
<evidence type="ECO:0000256" key="7">
    <source>
        <dbReference type="SAM" id="SignalP"/>
    </source>
</evidence>
<dbReference type="AlphaFoldDB" id="A0A2T6ZJW3"/>
<name>A0A2T6ZJW3_TUBBO</name>
<feature type="compositionally biased region" description="Low complexity" evidence="5">
    <location>
        <begin position="104"/>
        <end position="142"/>
    </location>
</feature>
<organism evidence="8 9">
    <name type="scientific">Tuber borchii</name>
    <name type="common">White truffle</name>
    <dbReference type="NCBI Taxonomy" id="42251"/>
    <lineage>
        <taxon>Eukaryota</taxon>
        <taxon>Fungi</taxon>
        <taxon>Dikarya</taxon>
        <taxon>Ascomycota</taxon>
        <taxon>Pezizomycotina</taxon>
        <taxon>Pezizomycetes</taxon>
        <taxon>Pezizales</taxon>
        <taxon>Tuberaceae</taxon>
        <taxon>Tuber</taxon>
    </lineage>
</organism>
<evidence type="ECO:0000256" key="3">
    <source>
        <dbReference type="ARBA" id="ARBA00022989"/>
    </source>
</evidence>
<dbReference type="InterPro" id="IPR051694">
    <property type="entry name" value="Immunoregulatory_rcpt-like"/>
</dbReference>
<feature type="region of interest" description="Disordered" evidence="5">
    <location>
        <begin position="102"/>
        <end position="151"/>
    </location>
</feature>
<evidence type="ECO:0000313" key="8">
    <source>
        <dbReference type="EMBL" id="PUU75789.1"/>
    </source>
</evidence>
<evidence type="ECO:0000256" key="2">
    <source>
        <dbReference type="ARBA" id="ARBA00022692"/>
    </source>
</evidence>
<keyword evidence="9" id="KW-1185">Reference proteome</keyword>
<dbReference type="GO" id="GO:0016020">
    <property type="term" value="C:membrane"/>
    <property type="evidence" value="ECO:0007669"/>
    <property type="project" value="UniProtKB-SubCell"/>
</dbReference>
<sequence>MKQISTILFTALAGYVHLSAAVGDATWYGCYNSSGSLKTMGDDNFQSRGKCRETCVKDPGYSVDDSKCKQGCPGFVQETCGTRLGEYFSVYLSGLEVSPDQDPVSSSSSSSATSTATTASVSTTSHPTATPTSDKSVSSSSAPPEPKKSVDKAGVAAGVVVGVLAVLGIGLGLFLFIRRRKRQQVEEEYKRSVAAREFAKKPQQDHRLDPAMIQRRDSVGSIADNQDYSRRILKVTNPDDR</sequence>
<evidence type="ECO:0000313" key="9">
    <source>
        <dbReference type="Proteomes" id="UP000244722"/>
    </source>
</evidence>
<dbReference type="OrthoDB" id="2019572at2759"/>
<comment type="caution">
    <text evidence="8">The sequence shown here is derived from an EMBL/GenBank/DDBJ whole genome shotgun (WGS) entry which is preliminary data.</text>
</comment>
<dbReference type="GO" id="GO:0071944">
    <property type="term" value="C:cell periphery"/>
    <property type="evidence" value="ECO:0007669"/>
    <property type="project" value="UniProtKB-ARBA"/>
</dbReference>
<reference evidence="8 9" key="1">
    <citation type="submission" date="2017-04" db="EMBL/GenBank/DDBJ databases">
        <title>Draft genome sequence of Tuber borchii Vittad., a whitish edible truffle.</title>
        <authorList>
            <consortium name="DOE Joint Genome Institute"/>
            <person name="Murat C."/>
            <person name="Kuo A."/>
            <person name="Barry K.W."/>
            <person name="Clum A."/>
            <person name="Dockter R.B."/>
            <person name="Fauchery L."/>
            <person name="Iotti M."/>
            <person name="Kohler A."/>
            <person name="Labutti K."/>
            <person name="Lindquist E.A."/>
            <person name="Lipzen A."/>
            <person name="Ohm R.A."/>
            <person name="Wang M."/>
            <person name="Grigoriev I.V."/>
            <person name="Zambonelli A."/>
            <person name="Martin F.M."/>
        </authorList>
    </citation>
    <scope>NUCLEOTIDE SEQUENCE [LARGE SCALE GENOMIC DNA]</scope>
    <source>
        <strain evidence="8 9">Tbo3840</strain>
    </source>
</reference>
<comment type="subcellular location">
    <subcellularLocation>
        <location evidence="1">Membrane</location>
        <topology evidence="1">Single-pass membrane protein</topology>
    </subcellularLocation>
</comment>
<protein>
    <recommendedName>
        <fullName evidence="10">WSC domain-containing protein</fullName>
    </recommendedName>
</protein>
<keyword evidence="4 6" id="KW-0472">Membrane</keyword>
<feature type="chain" id="PRO_5015527099" description="WSC domain-containing protein" evidence="7">
    <location>
        <begin position="22"/>
        <end position="241"/>
    </location>
</feature>
<evidence type="ECO:0000256" key="4">
    <source>
        <dbReference type="ARBA" id="ARBA00023136"/>
    </source>
</evidence>
<evidence type="ECO:0000256" key="1">
    <source>
        <dbReference type="ARBA" id="ARBA00004167"/>
    </source>
</evidence>
<proteinExistence type="predicted"/>
<gene>
    <name evidence="8" type="ORF">B9Z19DRAFT_993180</name>
</gene>
<keyword evidence="7" id="KW-0732">Signal</keyword>
<dbReference type="Proteomes" id="UP000244722">
    <property type="component" value="Unassembled WGS sequence"/>
</dbReference>
<accession>A0A2T6ZJW3</accession>
<feature type="transmembrane region" description="Helical" evidence="6">
    <location>
        <begin position="153"/>
        <end position="177"/>
    </location>
</feature>
<dbReference type="PANTHER" id="PTHR15549">
    <property type="entry name" value="PAIRED IMMUNOGLOBULIN-LIKE TYPE 2 RECEPTOR"/>
    <property type="match status" value="1"/>
</dbReference>